<sequence>MSKFYLLIGSLLSLGIPILILLCSNSFLNKFKSLFILFVINIFIIVYINKLDRNSSFKEEFEMIKSIQTGNLSLSYLTGVTIFILGTLTTIKASLYFVYTVNFNNHH</sequence>
<feature type="transmembrane region" description="Helical" evidence="1">
    <location>
        <begin position="5"/>
        <end position="28"/>
    </location>
</feature>
<name>A0A5E8CLB7_9ZZZZ</name>
<organism evidence="2">
    <name type="scientific">seawater metagenome</name>
    <dbReference type="NCBI Taxonomy" id="1561972"/>
    <lineage>
        <taxon>unclassified sequences</taxon>
        <taxon>metagenomes</taxon>
        <taxon>ecological metagenomes</taxon>
    </lineage>
</organism>
<evidence type="ECO:0000256" key="1">
    <source>
        <dbReference type="SAM" id="Phobius"/>
    </source>
</evidence>
<keyword evidence="1" id="KW-1133">Transmembrane helix</keyword>
<gene>
    <name evidence="2" type="ORF">CPAV1605_224</name>
</gene>
<protein>
    <submittedName>
        <fullName evidence="2">Uncharacterized protein</fullName>
    </submittedName>
</protein>
<feature type="transmembrane region" description="Helical" evidence="1">
    <location>
        <begin position="34"/>
        <end position="51"/>
    </location>
</feature>
<accession>A0A5E8CLB7</accession>
<reference evidence="2" key="1">
    <citation type="submission" date="2019-09" db="EMBL/GenBank/DDBJ databases">
        <authorList>
            <person name="Needham M D."/>
        </authorList>
    </citation>
    <scope>NUCLEOTIDE SEQUENCE</scope>
</reference>
<evidence type="ECO:0000313" key="2">
    <source>
        <dbReference type="EMBL" id="VVU94502.1"/>
    </source>
</evidence>
<keyword evidence="1" id="KW-0812">Transmembrane</keyword>
<proteinExistence type="predicted"/>
<feature type="transmembrane region" description="Helical" evidence="1">
    <location>
        <begin position="72"/>
        <end position="99"/>
    </location>
</feature>
<keyword evidence="1" id="KW-0472">Membrane</keyword>
<dbReference type="AlphaFoldDB" id="A0A5E8CLB7"/>
<dbReference type="EMBL" id="CABVLZ010000001">
    <property type="protein sequence ID" value="VVU94502.1"/>
    <property type="molecule type" value="Genomic_DNA"/>
</dbReference>